<evidence type="ECO:0000259" key="5">
    <source>
        <dbReference type="Pfam" id="PF01258"/>
    </source>
</evidence>
<evidence type="ECO:0000256" key="2">
    <source>
        <dbReference type="ARBA" id="ARBA00022771"/>
    </source>
</evidence>
<dbReference type="NCBIfam" id="TIGR02890">
    <property type="entry name" value="bacill_yteA"/>
    <property type="match status" value="1"/>
</dbReference>
<dbReference type="GO" id="GO:0008270">
    <property type="term" value="F:zinc ion binding"/>
    <property type="evidence" value="ECO:0007669"/>
    <property type="project" value="UniProtKB-KW"/>
</dbReference>
<keyword evidence="1" id="KW-0479">Metal-binding</keyword>
<dbReference type="PANTHER" id="PTHR33823">
    <property type="entry name" value="RNA POLYMERASE-BINDING TRANSCRIPTION FACTOR DKSA-RELATED"/>
    <property type="match status" value="1"/>
</dbReference>
<protein>
    <submittedName>
        <fullName evidence="6">YteA family sporulation protein</fullName>
    </submittedName>
</protein>
<dbReference type="RefSeq" id="WP_173730576.1">
    <property type="nucleotide sequence ID" value="NZ_JABTTE010000005.1"/>
</dbReference>
<evidence type="ECO:0000256" key="4">
    <source>
        <dbReference type="PROSITE-ProRule" id="PRU00510"/>
    </source>
</evidence>
<dbReference type="PROSITE" id="PS51128">
    <property type="entry name" value="ZF_DKSA_2"/>
    <property type="match status" value="1"/>
</dbReference>
<organism evidence="6 7">
    <name type="scientific">Calidifontibacillus erzurumensis</name>
    <dbReference type="NCBI Taxonomy" id="2741433"/>
    <lineage>
        <taxon>Bacteria</taxon>
        <taxon>Bacillati</taxon>
        <taxon>Bacillota</taxon>
        <taxon>Bacilli</taxon>
        <taxon>Bacillales</taxon>
        <taxon>Bacillaceae</taxon>
        <taxon>Calidifontibacillus/Schinkia group</taxon>
        <taxon>Calidifontibacillus</taxon>
    </lineage>
</organism>
<feature type="zinc finger region" description="dksA C4-type" evidence="4">
    <location>
        <begin position="94"/>
        <end position="118"/>
    </location>
</feature>
<dbReference type="SUPFAM" id="SSF109635">
    <property type="entry name" value="DnaK suppressor protein DksA, alpha-hairpin domain"/>
    <property type="match status" value="1"/>
</dbReference>
<evidence type="ECO:0000256" key="1">
    <source>
        <dbReference type="ARBA" id="ARBA00022723"/>
    </source>
</evidence>
<feature type="domain" description="Zinc finger DksA/TraR C4-type" evidence="5">
    <location>
        <begin position="89"/>
        <end position="117"/>
    </location>
</feature>
<dbReference type="Proteomes" id="UP000625804">
    <property type="component" value="Unassembled WGS sequence"/>
</dbReference>
<dbReference type="PANTHER" id="PTHR33823:SF4">
    <property type="entry name" value="GENERAL STRESS PROTEIN 16O"/>
    <property type="match status" value="1"/>
</dbReference>
<dbReference type="SUPFAM" id="SSF57716">
    <property type="entry name" value="Glucocorticoid receptor-like (DNA-binding domain)"/>
    <property type="match status" value="1"/>
</dbReference>
<dbReference type="EMBL" id="JABTTE010000005">
    <property type="protein sequence ID" value="NSL51376.1"/>
    <property type="molecule type" value="Genomic_DNA"/>
</dbReference>
<dbReference type="InterPro" id="IPR037187">
    <property type="entry name" value="DnaK_N"/>
</dbReference>
<reference evidence="6" key="1">
    <citation type="submission" date="2020-06" db="EMBL/GenBank/DDBJ databases">
        <title>A novel thermopfilic bacterium from Erzurum, Turkey.</title>
        <authorList>
            <person name="Adiguzel A."/>
            <person name="Ay H."/>
            <person name="Baltaci M.O."/>
        </authorList>
    </citation>
    <scope>NUCLEOTIDE SEQUENCE</scope>
    <source>
        <strain evidence="6">P2</strain>
    </source>
</reference>
<evidence type="ECO:0000256" key="3">
    <source>
        <dbReference type="ARBA" id="ARBA00022833"/>
    </source>
</evidence>
<evidence type="ECO:0000313" key="6">
    <source>
        <dbReference type="EMBL" id="NSL51376.1"/>
    </source>
</evidence>
<sequence length="250" mass="28493">MLTPHELSILKQALIERKNEIKRELEATDYFDINHAHEIDSVGELSRYDNHPADTATDLYEREKDIALIEHLEKELKDIDHALAKIANGTYGKCETCEKDIPFERLQALPTAVHCMDHTPDKEVSHKRPVEEEILTPPFGKFDFDGEEATFYDAEDSWQDVSMYGTSETPSDFFEGSVTDYNDMIIEKDEKISYVEDIESFVATDITGKEIQVYPNAVHQAYEELLDSEEAMAVTGNLGAPELEPLEEDE</sequence>
<dbReference type="Pfam" id="PF01258">
    <property type="entry name" value="zf-dskA_traR"/>
    <property type="match status" value="1"/>
</dbReference>
<dbReference type="AlphaFoldDB" id="A0A8J8GGH7"/>
<accession>A0A8J8GGH7</accession>
<keyword evidence="2" id="KW-0863">Zinc-finger</keyword>
<dbReference type="Gene3D" id="1.20.120.910">
    <property type="entry name" value="DksA, coiled-coil domain"/>
    <property type="match status" value="1"/>
</dbReference>
<proteinExistence type="predicted"/>
<name>A0A8J8GGH7_9BACI</name>
<evidence type="ECO:0000313" key="7">
    <source>
        <dbReference type="Proteomes" id="UP000625804"/>
    </source>
</evidence>
<dbReference type="InterPro" id="IPR014240">
    <property type="entry name" value="YteA"/>
</dbReference>
<keyword evidence="7" id="KW-1185">Reference proteome</keyword>
<keyword evidence="3" id="KW-0862">Zinc</keyword>
<dbReference type="InterPro" id="IPR000962">
    <property type="entry name" value="Znf_DskA_TraR"/>
</dbReference>
<gene>
    <name evidence="6" type="ORF">HR057_06270</name>
</gene>
<comment type="caution">
    <text evidence="6">The sequence shown here is derived from an EMBL/GenBank/DDBJ whole genome shotgun (WGS) entry which is preliminary data.</text>
</comment>